<gene>
    <name evidence="2" type="ORF">R3P38DRAFT_3376237</name>
</gene>
<protein>
    <submittedName>
        <fullName evidence="2">Uncharacterized protein</fullName>
    </submittedName>
</protein>
<name>A0AAV9ZG19_9AGAR</name>
<proteinExistence type="predicted"/>
<feature type="compositionally biased region" description="Low complexity" evidence="1">
    <location>
        <begin position="244"/>
        <end position="258"/>
    </location>
</feature>
<keyword evidence="3" id="KW-1185">Reference proteome</keyword>
<feature type="region of interest" description="Disordered" evidence="1">
    <location>
        <begin position="215"/>
        <end position="258"/>
    </location>
</feature>
<reference evidence="2 3" key="1">
    <citation type="journal article" date="2024" name="J Genomics">
        <title>Draft genome sequencing and assembly of Favolaschia claudopus CIRM-BRFM 2984 isolated from oak limbs.</title>
        <authorList>
            <person name="Navarro D."/>
            <person name="Drula E."/>
            <person name="Chaduli D."/>
            <person name="Cazenave R."/>
            <person name="Ahrendt S."/>
            <person name="Wang J."/>
            <person name="Lipzen A."/>
            <person name="Daum C."/>
            <person name="Barry K."/>
            <person name="Grigoriev I.V."/>
            <person name="Favel A."/>
            <person name="Rosso M.N."/>
            <person name="Martin F."/>
        </authorList>
    </citation>
    <scope>NUCLEOTIDE SEQUENCE [LARGE SCALE GENOMIC DNA]</scope>
    <source>
        <strain evidence="2 3">CIRM-BRFM 2984</strain>
    </source>
</reference>
<dbReference type="Proteomes" id="UP001362999">
    <property type="component" value="Unassembled WGS sequence"/>
</dbReference>
<evidence type="ECO:0000313" key="2">
    <source>
        <dbReference type="EMBL" id="KAK6981295.1"/>
    </source>
</evidence>
<sequence>MTSTDQCAVGPDGQLLDASKIVFYNDPDDANPLPPVYSQELAPLDYHWFGDAVSLIPLGPPDSLNLRTHATVHVCGAPSNIDKENSTFDIKAEQYLSAPKQRFPGSLCIPRNAEILRRLRATLEYYSSRGLKSLAPQAIHNGLPTPPATHQSAAAAGARPEGTGNRNTPIQSKCESRTAANDSKSRQSLCIVSSLGMMPRLWIVNNSTPVRPRFTGFFGEQTSPRDAKRRKLDVSNGLEDRGEGTSTGRRAGGSTNRH</sequence>
<accession>A0AAV9ZG19</accession>
<organism evidence="2 3">
    <name type="scientific">Favolaschia claudopus</name>
    <dbReference type="NCBI Taxonomy" id="2862362"/>
    <lineage>
        <taxon>Eukaryota</taxon>
        <taxon>Fungi</taxon>
        <taxon>Dikarya</taxon>
        <taxon>Basidiomycota</taxon>
        <taxon>Agaricomycotina</taxon>
        <taxon>Agaricomycetes</taxon>
        <taxon>Agaricomycetidae</taxon>
        <taxon>Agaricales</taxon>
        <taxon>Marasmiineae</taxon>
        <taxon>Mycenaceae</taxon>
        <taxon>Favolaschia</taxon>
    </lineage>
</organism>
<comment type="caution">
    <text evidence="2">The sequence shown here is derived from an EMBL/GenBank/DDBJ whole genome shotgun (WGS) entry which is preliminary data.</text>
</comment>
<feature type="region of interest" description="Disordered" evidence="1">
    <location>
        <begin position="137"/>
        <end position="181"/>
    </location>
</feature>
<dbReference type="EMBL" id="JAWWNJ010000151">
    <property type="protein sequence ID" value="KAK6981295.1"/>
    <property type="molecule type" value="Genomic_DNA"/>
</dbReference>
<feature type="compositionally biased region" description="Polar residues" evidence="1">
    <location>
        <begin position="164"/>
        <end position="181"/>
    </location>
</feature>
<evidence type="ECO:0000256" key="1">
    <source>
        <dbReference type="SAM" id="MobiDB-lite"/>
    </source>
</evidence>
<evidence type="ECO:0000313" key="3">
    <source>
        <dbReference type="Proteomes" id="UP001362999"/>
    </source>
</evidence>
<dbReference type="AlphaFoldDB" id="A0AAV9ZG19"/>